<evidence type="ECO:0000256" key="4">
    <source>
        <dbReference type="ARBA" id="ARBA00023212"/>
    </source>
</evidence>
<comment type="subcellular location">
    <subcellularLocation>
        <location evidence="1">Cytoplasm</location>
        <location evidence="1">Cytoskeleton</location>
    </subcellularLocation>
</comment>
<evidence type="ECO:0000256" key="2">
    <source>
        <dbReference type="ARBA" id="ARBA00022490"/>
    </source>
</evidence>
<sequence>MSEMHLKSKLSGANICYTEANMLELFTLRQHTWNCVVALEENVQVGTTTRQDQAEIGEINEENKLANALVVLSSTAEDGEIEVRISNFLKDYGLIWVGDEGDQNSNIADNTLQREQGGWPPDDSITGELVSFDLLLENIKYLNILANEGEAKITYTASGATFKDPISIPLTIYSNGIVLKSEPFRSYMEPSTQIFVMDILDGFFPTELQAQYPEGVSFKVIDKRSVTYKGSENGWKAFNGVGYKLGDKLSEQNKEVSSSSLSNHYNTPKQPCKNNNSTYYENSAQTQEEERPPSIQQVIHNSISKYTINSDNIVLKVWSEDGSKVYMIHISADETVMSLEKLLDENRKILSNSELSARFGYRLYASNHLGRKTSLANTSLTLREYGITCNTVLYMQKTEAEQDQTGVVPFVNKFI</sequence>
<evidence type="ECO:0000256" key="6">
    <source>
        <dbReference type="ARBA" id="ARBA00062345"/>
    </source>
</evidence>
<evidence type="ECO:0000259" key="11">
    <source>
        <dbReference type="PROSITE" id="PS51399"/>
    </source>
</evidence>
<dbReference type="PANTHER" id="PTHR23333:SF4">
    <property type="entry name" value="UBX DOMAIN-CONTAINING PROTEIN 11"/>
    <property type="match status" value="1"/>
</dbReference>
<evidence type="ECO:0000313" key="12">
    <source>
        <dbReference type="EMBL" id="CAD7569992.1"/>
    </source>
</evidence>
<evidence type="ECO:0000256" key="1">
    <source>
        <dbReference type="ARBA" id="ARBA00004245"/>
    </source>
</evidence>
<dbReference type="InterPro" id="IPR012989">
    <property type="entry name" value="SEP_domain"/>
</dbReference>
<evidence type="ECO:0000256" key="5">
    <source>
        <dbReference type="ARBA" id="ARBA00059434"/>
    </source>
</evidence>
<keyword evidence="3" id="KW-0175">Coiled coil</keyword>
<dbReference type="GO" id="GO:0043130">
    <property type="term" value="F:ubiquitin binding"/>
    <property type="evidence" value="ECO:0007669"/>
    <property type="project" value="TreeGrafter"/>
</dbReference>
<comment type="function">
    <text evidence="5">May be involved in the reorganization of actin cytoskeleton mediated by RND1, RND2 and RND3. Promotes RHOA activation mediated by GNA12 and GNA13.</text>
</comment>
<dbReference type="InterPro" id="IPR036241">
    <property type="entry name" value="NSFL1C_SEP_dom_sf"/>
</dbReference>
<evidence type="ECO:0000256" key="7">
    <source>
        <dbReference type="ARBA" id="ARBA00073759"/>
    </source>
</evidence>
<feature type="region of interest" description="Disordered" evidence="10">
    <location>
        <begin position="256"/>
        <end position="293"/>
    </location>
</feature>
<reference evidence="12" key="1">
    <citation type="submission" date="2020-11" db="EMBL/GenBank/DDBJ databases">
        <authorList>
            <person name="Tran Van P."/>
        </authorList>
    </citation>
    <scope>NUCLEOTIDE SEQUENCE</scope>
</reference>
<dbReference type="Gene3D" id="3.30.420.210">
    <property type="entry name" value="SEP domain"/>
    <property type="match status" value="1"/>
</dbReference>
<evidence type="ECO:0000256" key="8">
    <source>
        <dbReference type="ARBA" id="ARBA00075811"/>
    </source>
</evidence>
<comment type="subunit">
    <text evidence="6">Interacts with GNA12, GNA13, RND1, RND2 and RND3.</text>
</comment>
<gene>
    <name evidence="12" type="ORF">TCMB3V08_LOCUS2708</name>
</gene>
<proteinExistence type="predicted"/>
<organism evidence="12">
    <name type="scientific">Timema californicum</name>
    <name type="common">California timema</name>
    <name type="synonym">Walking stick</name>
    <dbReference type="NCBI Taxonomy" id="61474"/>
    <lineage>
        <taxon>Eukaryota</taxon>
        <taxon>Metazoa</taxon>
        <taxon>Ecdysozoa</taxon>
        <taxon>Arthropoda</taxon>
        <taxon>Hexapoda</taxon>
        <taxon>Insecta</taxon>
        <taxon>Pterygota</taxon>
        <taxon>Neoptera</taxon>
        <taxon>Polyneoptera</taxon>
        <taxon>Phasmatodea</taxon>
        <taxon>Timematodea</taxon>
        <taxon>Timematoidea</taxon>
        <taxon>Timematidae</taxon>
        <taxon>Timema</taxon>
    </lineage>
</organism>
<dbReference type="SUPFAM" id="SSF102848">
    <property type="entry name" value="NSFL1 (p97 ATPase) cofactor p47, SEP domain"/>
    <property type="match status" value="1"/>
</dbReference>
<accession>A0A7R9P4R3</accession>
<dbReference type="PANTHER" id="PTHR23333">
    <property type="entry name" value="UBX DOMAIN CONTAINING PROTEIN"/>
    <property type="match status" value="1"/>
</dbReference>
<dbReference type="GO" id="GO:0043161">
    <property type="term" value="P:proteasome-mediated ubiquitin-dependent protein catabolic process"/>
    <property type="evidence" value="ECO:0007669"/>
    <property type="project" value="TreeGrafter"/>
</dbReference>
<dbReference type="Pfam" id="PF08059">
    <property type="entry name" value="SEP"/>
    <property type="match status" value="1"/>
</dbReference>
<dbReference type="EMBL" id="OE179874">
    <property type="protein sequence ID" value="CAD7569992.1"/>
    <property type="molecule type" value="Genomic_DNA"/>
</dbReference>
<dbReference type="FunFam" id="3.30.420.210:FF:000003">
    <property type="entry name" value="UBX domain protein 11"/>
    <property type="match status" value="1"/>
</dbReference>
<evidence type="ECO:0000256" key="10">
    <source>
        <dbReference type="SAM" id="MobiDB-lite"/>
    </source>
</evidence>
<keyword evidence="4" id="KW-0206">Cytoskeleton</keyword>
<keyword evidence="2" id="KW-0963">Cytoplasm</keyword>
<evidence type="ECO:0000256" key="3">
    <source>
        <dbReference type="ARBA" id="ARBA00023054"/>
    </source>
</evidence>
<dbReference type="AlphaFoldDB" id="A0A7R9P4R3"/>
<feature type="compositionally biased region" description="Polar residues" evidence="10">
    <location>
        <begin position="256"/>
        <end position="286"/>
    </location>
</feature>
<name>A0A7R9P4R3_TIMCA</name>
<evidence type="ECO:0000256" key="9">
    <source>
        <dbReference type="ARBA" id="ARBA00081109"/>
    </source>
</evidence>
<protein>
    <recommendedName>
        <fullName evidence="7">UBX domain-containing protein 11</fullName>
    </recommendedName>
    <alternativeName>
        <fullName evidence="9">Socius</fullName>
    </alternativeName>
    <alternativeName>
        <fullName evidence="8">UBX domain-containing protein 5</fullName>
    </alternativeName>
</protein>
<dbReference type="PROSITE" id="PS51399">
    <property type="entry name" value="SEP"/>
    <property type="match status" value="1"/>
</dbReference>
<dbReference type="GO" id="GO:0005856">
    <property type="term" value="C:cytoskeleton"/>
    <property type="evidence" value="ECO:0007669"/>
    <property type="project" value="UniProtKB-SubCell"/>
</dbReference>
<feature type="domain" description="SEP" evidence="11">
    <location>
        <begin position="165"/>
        <end position="229"/>
    </location>
</feature>